<protein>
    <submittedName>
        <fullName evidence="2">Ubiquinone/menaquinone biosynthesis C-methylase UbiE</fullName>
    </submittedName>
</protein>
<dbReference type="EMBL" id="JAUSUG010000020">
    <property type="protein sequence ID" value="MDQ0256870.1"/>
    <property type="molecule type" value="Genomic_DNA"/>
</dbReference>
<accession>A0ABU0A3D7</accession>
<reference evidence="2 3" key="1">
    <citation type="submission" date="2023-07" db="EMBL/GenBank/DDBJ databases">
        <title>Genomic Encyclopedia of Type Strains, Phase IV (KMG-IV): sequencing the most valuable type-strain genomes for metagenomic binning, comparative biology and taxonomic classification.</title>
        <authorList>
            <person name="Goeker M."/>
        </authorList>
    </citation>
    <scope>NUCLEOTIDE SEQUENCE [LARGE SCALE GENOMIC DNA]</scope>
    <source>
        <strain evidence="2 3">DSM 9768</strain>
    </source>
</reference>
<dbReference type="PANTHER" id="PTHR43591">
    <property type="entry name" value="METHYLTRANSFERASE"/>
    <property type="match status" value="1"/>
</dbReference>
<dbReference type="Gene3D" id="3.40.50.150">
    <property type="entry name" value="Vaccinia Virus protein VP39"/>
    <property type="match status" value="1"/>
</dbReference>
<dbReference type="Pfam" id="PF08241">
    <property type="entry name" value="Methyltransf_11"/>
    <property type="match status" value="1"/>
</dbReference>
<evidence type="ECO:0000259" key="1">
    <source>
        <dbReference type="Pfam" id="PF08241"/>
    </source>
</evidence>
<keyword evidence="3" id="KW-1185">Reference proteome</keyword>
<name>A0ABU0A3D7_9BACI</name>
<dbReference type="Proteomes" id="UP001230005">
    <property type="component" value="Unassembled WGS sequence"/>
</dbReference>
<organism evidence="2 3">
    <name type="scientific">Evansella vedderi</name>
    <dbReference type="NCBI Taxonomy" id="38282"/>
    <lineage>
        <taxon>Bacteria</taxon>
        <taxon>Bacillati</taxon>
        <taxon>Bacillota</taxon>
        <taxon>Bacilli</taxon>
        <taxon>Bacillales</taxon>
        <taxon>Bacillaceae</taxon>
        <taxon>Evansella</taxon>
    </lineage>
</organism>
<proteinExistence type="predicted"/>
<evidence type="ECO:0000313" key="3">
    <source>
        <dbReference type="Proteomes" id="UP001230005"/>
    </source>
</evidence>
<dbReference type="InterPro" id="IPR013216">
    <property type="entry name" value="Methyltransf_11"/>
</dbReference>
<keyword evidence="2" id="KW-0830">Ubiquinone</keyword>
<gene>
    <name evidence="2" type="ORF">J2S74_004292</name>
</gene>
<evidence type="ECO:0000313" key="2">
    <source>
        <dbReference type="EMBL" id="MDQ0256870.1"/>
    </source>
</evidence>
<dbReference type="CDD" id="cd02440">
    <property type="entry name" value="AdoMet_MTases"/>
    <property type="match status" value="1"/>
</dbReference>
<feature type="domain" description="Methyltransferase type 11" evidence="1">
    <location>
        <begin position="45"/>
        <end position="140"/>
    </location>
</feature>
<comment type="caution">
    <text evidence="2">The sequence shown here is derived from an EMBL/GenBank/DDBJ whole genome shotgun (WGS) entry which is preliminary data.</text>
</comment>
<dbReference type="SUPFAM" id="SSF53335">
    <property type="entry name" value="S-adenosyl-L-methionine-dependent methyltransferases"/>
    <property type="match status" value="1"/>
</dbReference>
<sequence length="256" mass="29330">MTKSNVQKQFGKNANAYVTSNIHRLGNDLQKLVEITNTNGQEIVLDIATGGGHVANALAPHVKQVTALDITKEMLQEAEKFIKSNGHTNVDFVEGNGEKLPFSSNSFHIVTCRIAPHHFTNIDSFVSEVARVLIPGGQFLLDDNVAPEDNELDMFYNTVEKKRDYSHYRAWKKTEWIKLLEEKGFVIEELHRFEKTFIFEDWCNRMQLHHQEKEALEQFMLDAPLKAKHHFQIKENDKQIISFQGEAVLIKAVKQG</sequence>
<dbReference type="InterPro" id="IPR029063">
    <property type="entry name" value="SAM-dependent_MTases_sf"/>
</dbReference>
<dbReference type="RefSeq" id="WP_307329671.1">
    <property type="nucleotide sequence ID" value="NZ_JAUSUG010000020.1"/>
</dbReference>